<dbReference type="AlphaFoldDB" id="A0A1D1VG96"/>
<evidence type="ECO:0000256" key="1">
    <source>
        <dbReference type="ARBA" id="ARBA00004430"/>
    </source>
</evidence>
<dbReference type="PANTHER" id="PTHR12086">
    <property type="entry name" value="EF-HAND DOMAIN C-TERMINAL CONTAINING PROTEIN"/>
    <property type="match status" value="1"/>
</dbReference>
<keyword evidence="2" id="KW-0963">Cytoplasm</keyword>
<feature type="domain" description="DM10" evidence="6">
    <location>
        <begin position="333"/>
        <end position="454"/>
    </location>
</feature>
<reference evidence="7 8" key="1">
    <citation type="journal article" date="2016" name="Nat. Commun.">
        <title>Extremotolerant tardigrade genome and improved radiotolerance of human cultured cells by tardigrade-unique protein.</title>
        <authorList>
            <person name="Hashimoto T."/>
            <person name="Horikawa D.D."/>
            <person name="Saito Y."/>
            <person name="Kuwahara H."/>
            <person name="Kozuka-Hata H."/>
            <person name="Shin-I T."/>
            <person name="Minakuchi Y."/>
            <person name="Ohishi K."/>
            <person name="Motoyama A."/>
            <person name="Aizu T."/>
            <person name="Enomoto A."/>
            <person name="Kondo K."/>
            <person name="Tanaka S."/>
            <person name="Hara Y."/>
            <person name="Koshikawa S."/>
            <person name="Sagara H."/>
            <person name="Miura T."/>
            <person name="Yokobori S."/>
            <person name="Miyagawa K."/>
            <person name="Suzuki Y."/>
            <person name="Kubo T."/>
            <person name="Oyama M."/>
            <person name="Kohara Y."/>
            <person name="Fujiyama A."/>
            <person name="Arakawa K."/>
            <person name="Katayama T."/>
            <person name="Toyoda A."/>
            <person name="Kunieda T."/>
        </authorList>
    </citation>
    <scope>NUCLEOTIDE SEQUENCE [LARGE SCALE GENOMIC DNA]</scope>
    <source>
        <strain evidence="7 8">YOKOZUNA-1</strain>
    </source>
</reference>
<gene>
    <name evidence="7" type="primary">RvY_11470-1</name>
    <name evidence="7" type="synonym">RvY_11470.1</name>
    <name evidence="7" type="ORF">RvY_11470</name>
</gene>
<dbReference type="OrthoDB" id="10255210at2759"/>
<comment type="subcellular location">
    <subcellularLocation>
        <location evidence="1">Cytoplasm</location>
        <location evidence="1">Cytoskeleton</location>
        <location evidence="1">Cilium axoneme</location>
    </subcellularLocation>
</comment>
<dbReference type="Pfam" id="PF06565">
    <property type="entry name" value="DM10_dom"/>
    <property type="match status" value="3"/>
</dbReference>
<feature type="domain" description="DM10" evidence="6">
    <location>
        <begin position="167"/>
        <end position="280"/>
    </location>
</feature>
<organism evidence="7 8">
    <name type="scientific">Ramazzottius varieornatus</name>
    <name type="common">Water bear</name>
    <name type="synonym">Tardigrade</name>
    <dbReference type="NCBI Taxonomy" id="947166"/>
    <lineage>
        <taxon>Eukaryota</taxon>
        <taxon>Metazoa</taxon>
        <taxon>Ecdysozoa</taxon>
        <taxon>Tardigrada</taxon>
        <taxon>Eutardigrada</taxon>
        <taxon>Parachela</taxon>
        <taxon>Hypsibioidea</taxon>
        <taxon>Ramazzottiidae</taxon>
        <taxon>Ramazzottius</taxon>
    </lineage>
</organism>
<evidence type="ECO:0000256" key="2">
    <source>
        <dbReference type="ARBA" id="ARBA00022490"/>
    </source>
</evidence>
<accession>A0A1D1VG96</accession>
<dbReference type="PROSITE" id="PS51336">
    <property type="entry name" value="DM10"/>
    <property type="match status" value="3"/>
</dbReference>
<dbReference type="GO" id="GO:0005930">
    <property type="term" value="C:axoneme"/>
    <property type="evidence" value="ECO:0007669"/>
    <property type="project" value="UniProtKB-SubCell"/>
</dbReference>
<evidence type="ECO:0000256" key="5">
    <source>
        <dbReference type="ARBA" id="ARBA00023273"/>
    </source>
</evidence>
<evidence type="ECO:0000313" key="7">
    <source>
        <dbReference type="EMBL" id="GAV00650.1"/>
    </source>
</evidence>
<evidence type="ECO:0000256" key="4">
    <source>
        <dbReference type="ARBA" id="ARBA00023212"/>
    </source>
</evidence>
<proteinExistence type="predicted"/>
<keyword evidence="3" id="KW-0677">Repeat</keyword>
<keyword evidence="5" id="KW-0966">Cell projection</keyword>
<protein>
    <recommendedName>
        <fullName evidence="6">DM10 domain-containing protein</fullName>
    </recommendedName>
</protein>
<dbReference type="SMART" id="SM00676">
    <property type="entry name" value="DM10"/>
    <property type="match status" value="3"/>
</dbReference>
<dbReference type="InterPro" id="IPR006602">
    <property type="entry name" value="DM10_dom"/>
</dbReference>
<keyword evidence="4" id="KW-0206">Cytoskeleton</keyword>
<comment type="caution">
    <text evidence="7">The sequence shown here is derived from an EMBL/GenBank/DDBJ whole genome shotgun (WGS) entry which is preliminary data.</text>
</comment>
<evidence type="ECO:0000256" key="3">
    <source>
        <dbReference type="ARBA" id="ARBA00022737"/>
    </source>
</evidence>
<name>A0A1D1VG96_RAMVA</name>
<evidence type="ECO:0000313" key="8">
    <source>
        <dbReference type="Proteomes" id="UP000186922"/>
    </source>
</evidence>
<evidence type="ECO:0000259" key="6">
    <source>
        <dbReference type="PROSITE" id="PS51336"/>
    </source>
</evidence>
<keyword evidence="8" id="KW-1185">Reference proteome</keyword>
<dbReference type="EMBL" id="BDGG01000006">
    <property type="protein sequence ID" value="GAV00650.1"/>
    <property type="molecule type" value="Genomic_DNA"/>
</dbReference>
<dbReference type="Gene3D" id="2.30.29.170">
    <property type="match status" value="3"/>
</dbReference>
<dbReference type="Proteomes" id="UP000186922">
    <property type="component" value="Unassembled WGS sequence"/>
</dbReference>
<dbReference type="InterPro" id="IPR040193">
    <property type="entry name" value="EFHC1/EFHC2/EFHB"/>
</dbReference>
<dbReference type="STRING" id="947166.A0A1D1VG96"/>
<sequence>MPGNPRSTLPCHYPRSGSSSTVLRLTARCSLELRFPMGNTFTAWYNLGALASVAIEMDPFYPDRPKPAHTHKRTQFKNGYAFVPESFEITSGPKGFDPNVRVPATISNRFAHHDMRFQDPAITGNIYPSHLAYRRKNGDFYTLPPKIPEDEKATPQLRIMPQTALYDNMCLRYYGYYVERLFGGDVSYQDYGYRVRQVELVYHMEDDTITVFEPYLENSGLPQGPTCPRRPYYWPDSDCTRKKAYFWTDLHLGCDYQIAHFKIHLYDADDFTKQYWKDHASLDELGKPEPAHADPVWEKAQANRQACKPHDAKVKLEESTTMHQKKYHWEEPIDAKLVFIGIVDDTMFPMARCRPVVVEYYLIDETIRVMEFRIDNDAHQFGSNLNTAVRRGRIPRGLGQQNSQFALGPFHKPYLTEFYNPTDLFIGNTVWFYGQKILLVECNEWTRKWIKDKLNVDQLPNMDWRDQYRRCPLVSSRTLCIPKHIGIGTHDDTLKSVLEIEPQMRPKDELPQLCNSDDIIKYTAKLYSRHPDAQIPTYVILYYVADDTMAVYEKLVHGDASYGKKFMKRQKFRIPELQKDPFERTVNPGPYYNFRDLLPGNLLNLNGSRLLLIAPDEHISNVIRRHPKLYTSEELTLIEQAINDQRGQPPPFTSALTNDQLMALAPVRADKLMQRFKYWILHNPKYLMLLLSEDDDDNLNLITTELLLNVATAGGLDCDLYSVTEMYERARRYFGKKDEEKLYSDEFVRFIVQAGRGLKESEAELNPRPENPKLKFRLDLHT</sequence>
<feature type="domain" description="DM10" evidence="6">
    <location>
        <begin position="516"/>
        <end position="627"/>
    </location>
</feature>